<sequence length="792" mass="85608">MARQQKIIFWIMVYLTGLLLPGANIFAQDNIVETPFNVSEIIERVVHYPIIEGDKVVIKDFVYEAMFDENGIILKAKGTNSDVKEMFIPINGRLEIRDNKVVYYTENGEVIFEGKNSGLRFKERRLRTETPIIDECSGELARLKIDKINDWSREGEFLIDSTLVSSSAPGSQSIPAVAYGGGVYLVVWEDWRNGDENVEIYGARVNPDGTVLDPAGITISTANGNQTHPSVAFNGTNFLVAWEDYRNGSASYTDIYGARVTPGGTVLDPNGIAICTAGLDQFNVRIASDGSKYLVVWEDGRVGGSAYDIYGKLVTGDGNVLGEIAISTAQNGQTNPSVAYGGTNYLVVWEDNRTPPIQLYGARVSTDGTVLDPTGFVIRSSSSAPAAGFSPAVAYGNTNYLVVWFDTRNGGSYQYADIYGARVSTSGTVLDPNGIAICTASNPQRYPSIAFDGTNYLVEWLDERNNGNLDIYGARVTPSGTVLDPSGIAISTGSPQVYWASLTFGGGYYMVVWVDDRGGDTNLDIYGARVSPGGAVLDPSGILISKGTSTGKVPAVAFDGNNYLVVWADDRNLIGTNNIFGARVSSNGTVLDPTGIAIHPSLYDQTNPAVGFDGTNYLVVWQEDVTGQRSYDLYCARVSTDGTVLDPSGIAICAATDGQVNPSIAFDGTNYLVVWEDWRRIQNDPDIYGARVGTDGEVLDPNGFAISLELGQQTNPAVGFDGTNYLVVWSDYRASLTDGDLYGARVTPLAAVLDPSGFVISNAYSEQINASISFDGTNYLVVWEDYRQDPYI</sequence>
<comment type="caution">
    <text evidence="2">The sequence shown here is derived from an EMBL/GenBank/DDBJ whole genome shotgun (WGS) entry which is preliminary data.</text>
</comment>
<proteinExistence type="predicted"/>
<reference evidence="2" key="1">
    <citation type="journal article" date="2020" name="mSystems">
        <title>Genome- and Community-Level Interaction Insights into Carbon Utilization and Element Cycling Functions of Hydrothermarchaeota in Hydrothermal Sediment.</title>
        <authorList>
            <person name="Zhou Z."/>
            <person name="Liu Y."/>
            <person name="Xu W."/>
            <person name="Pan J."/>
            <person name="Luo Z.H."/>
            <person name="Li M."/>
        </authorList>
    </citation>
    <scope>NUCLEOTIDE SEQUENCE [LARGE SCALE GENOMIC DNA]</scope>
    <source>
        <strain evidence="2">SpSt-961</strain>
    </source>
</reference>
<keyword evidence="1" id="KW-0812">Transmembrane</keyword>
<name>A0A7V3VUM1_UNCW3</name>
<feature type="transmembrane region" description="Helical" evidence="1">
    <location>
        <begin position="7"/>
        <end position="27"/>
    </location>
</feature>
<protein>
    <submittedName>
        <fullName evidence="2">Uncharacterized protein</fullName>
    </submittedName>
</protein>
<keyword evidence="1" id="KW-1133">Transmembrane helix</keyword>
<gene>
    <name evidence="2" type="ORF">ENX68_07115</name>
</gene>
<accession>A0A7V3VUM1</accession>
<evidence type="ECO:0000256" key="1">
    <source>
        <dbReference type="SAM" id="Phobius"/>
    </source>
</evidence>
<keyword evidence="1" id="KW-0472">Membrane</keyword>
<evidence type="ECO:0000313" key="2">
    <source>
        <dbReference type="EMBL" id="HGE78747.1"/>
    </source>
</evidence>
<organism evidence="2">
    <name type="scientific">candidate division WOR-3 bacterium</name>
    <dbReference type="NCBI Taxonomy" id="2052148"/>
    <lineage>
        <taxon>Bacteria</taxon>
        <taxon>Bacteria division WOR-3</taxon>
    </lineage>
</organism>
<dbReference type="EMBL" id="DTOZ01000174">
    <property type="protein sequence ID" value="HGE78747.1"/>
    <property type="molecule type" value="Genomic_DNA"/>
</dbReference>
<dbReference type="AlphaFoldDB" id="A0A7V3VUM1"/>